<sequence>MDFKQIEAFISVAKHKSFSKAANIIFLSQPAISAQISALEKELNSQLFDRNSKEVVLTEKGEAFLQYALDLINTRNAAICQLSDSSNCISGRFSLSASSTPCNSIVPMLVEKFSQKYPMVTFNITEQPTGEIIDSILKFNSEIGLIGSCIKDERLNSYKLANDELVLISNPSLNIPNNVPIDLLLDYKFIFRERNSATRKSFEKALLDLGLDIEQMNILCEVNSIDTLLQLVKCGLGVSIVSKRVCEDYINAGSIKVSRVSNLSLKRYIYMITSSRRALTPTAKAFYNICKNEFNFEE</sequence>
<evidence type="ECO:0000256" key="2">
    <source>
        <dbReference type="ARBA" id="ARBA00023015"/>
    </source>
</evidence>
<dbReference type="Gene3D" id="3.40.190.290">
    <property type="match status" value="1"/>
</dbReference>
<dbReference type="EMBL" id="JBJHZZ010000008">
    <property type="protein sequence ID" value="MFL0247637.1"/>
    <property type="molecule type" value="Genomic_DNA"/>
</dbReference>
<comment type="caution">
    <text evidence="6">The sequence shown here is derived from an EMBL/GenBank/DDBJ whole genome shotgun (WGS) entry which is preliminary data.</text>
</comment>
<keyword evidence="4" id="KW-0804">Transcription</keyword>
<dbReference type="PANTHER" id="PTHR30126">
    <property type="entry name" value="HTH-TYPE TRANSCRIPTIONAL REGULATOR"/>
    <property type="match status" value="1"/>
</dbReference>
<dbReference type="RefSeq" id="WP_406770068.1">
    <property type="nucleotide sequence ID" value="NZ_JBJHZZ010000008.1"/>
</dbReference>
<evidence type="ECO:0000313" key="6">
    <source>
        <dbReference type="EMBL" id="MFL0247637.1"/>
    </source>
</evidence>
<dbReference type="PROSITE" id="PS50931">
    <property type="entry name" value="HTH_LYSR"/>
    <property type="match status" value="1"/>
</dbReference>
<keyword evidence="3" id="KW-0238">DNA-binding</keyword>
<dbReference type="InterPro" id="IPR005119">
    <property type="entry name" value="LysR_subst-bd"/>
</dbReference>
<evidence type="ECO:0000256" key="1">
    <source>
        <dbReference type="ARBA" id="ARBA00009437"/>
    </source>
</evidence>
<proteinExistence type="inferred from homology"/>
<dbReference type="Gene3D" id="1.10.10.10">
    <property type="entry name" value="Winged helix-like DNA-binding domain superfamily/Winged helix DNA-binding domain"/>
    <property type="match status" value="1"/>
</dbReference>
<keyword evidence="2" id="KW-0805">Transcription regulation</keyword>
<dbReference type="InterPro" id="IPR036390">
    <property type="entry name" value="WH_DNA-bd_sf"/>
</dbReference>
<dbReference type="InterPro" id="IPR000847">
    <property type="entry name" value="LysR_HTH_N"/>
</dbReference>
<dbReference type="InterPro" id="IPR047788">
    <property type="entry name" value="LysR-like_Sec_metab"/>
</dbReference>
<comment type="similarity">
    <text evidence="1">Belongs to the LysR transcriptional regulatory family.</text>
</comment>
<feature type="domain" description="HTH lysR-type" evidence="5">
    <location>
        <begin position="1"/>
        <end position="58"/>
    </location>
</feature>
<evidence type="ECO:0000256" key="3">
    <source>
        <dbReference type="ARBA" id="ARBA00023125"/>
    </source>
</evidence>
<organism evidence="6 7">
    <name type="scientific">Candidatus Clostridium stratigraminis</name>
    <dbReference type="NCBI Taxonomy" id="3381661"/>
    <lineage>
        <taxon>Bacteria</taxon>
        <taxon>Bacillati</taxon>
        <taxon>Bacillota</taxon>
        <taxon>Clostridia</taxon>
        <taxon>Eubacteriales</taxon>
        <taxon>Clostridiaceae</taxon>
        <taxon>Clostridium</taxon>
    </lineage>
</organism>
<dbReference type="PRINTS" id="PR00039">
    <property type="entry name" value="HTHLYSR"/>
</dbReference>
<dbReference type="Pfam" id="PF00126">
    <property type="entry name" value="HTH_1"/>
    <property type="match status" value="1"/>
</dbReference>
<dbReference type="SUPFAM" id="SSF53850">
    <property type="entry name" value="Periplasmic binding protein-like II"/>
    <property type="match status" value="1"/>
</dbReference>
<dbReference type="PANTHER" id="PTHR30126:SF64">
    <property type="entry name" value="HTH-TYPE TRANSCRIPTIONAL REGULATOR CITR"/>
    <property type="match status" value="1"/>
</dbReference>
<dbReference type="NCBIfam" id="NF040786">
    <property type="entry name" value="LysR_Sec_metab"/>
    <property type="match status" value="1"/>
</dbReference>
<keyword evidence="7" id="KW-1185">Reference proteome</keyword>
<dbReference type="InterPro" id="IPR036388">
    <property type="entry name" value="WH-like_DNA-bd_sf"/>
</dbReference>
<evidence type="ECO:0000256" key="4">
    <source>
        <dbReference type="ARBA" id="ARBA00023163"/>
    </source>
</evidence>
<protein>
    <submittedName>
        <fullName evidence="6">Selenium metabolism-associated LysR family transcriptional regulator</fullName>
    </submittedName>
</protein>
<evidence type="ECO:0000313" key="7">
    <source>
        <dbReference type="Proteomes" id="UP001623591"/>
    </source>
</evidence>
<accession>A0ABW8T680</accession>
<dbReference type="SUPFAM" id="SSF46785">
    <property type="entry name" value="Winged helix' DNA-binding domain"/>
    <property type="match status" value="1"/>
</dbReference>
<evidence type="ECO:0000259" key="5">
    <source>
        <dbReference type="PROSITE" id="PS50931"/>
    </source>
</evidence>
<name>A0ABW8T680_9CLOT</name>
<reference evidence="6 7" key="1">
    <citation type="submission" date="2024-11" db="EMBL/GenBank/DDBJ databases">
        <authorList>
            <person name="Heng Y.C."/>
            <person name="Lim A.C.H."/>
            <person name="Lee J.K.Y."/>
            <person name="Kittelmann S."/>
        </authorList>
    </citation>
    <scope>NUCLEOTIDE SEQUENCE [LARGE SCALE GENOMIC DNA]</scope>
    <source>
        <strain evidence="6 7">WILCCON 0185</strain>
    </source>
</reference>
<dbReference type="Pfam" id="PF03466">
    <property type="entry name" value="LysR_substrate"/>
    <property type="match status" value="1"/>
</dbReference>
<dbReference type="Proteomes" id="UP001623591">
    <property type="component" value="Unassembled WGS sequence"/>
</dbReference>
<gene>
    <name evidence="6" type="ORF">ACJDUG_11720</name>
</gene>